<reference evidence="1 2" key="1">
    <citation type="submission" date="2018-10" db="EMBL/GenBank/DDBJ databases">
        <title>Sphingobacterium sp. M05W1-28.</title>
        <authorList>
            <person name="Cai H."/>
        </authorList>
    </citation>
    <scope>NUCLEOTIDE SEQUENCE [LARGE SCALE GENOMIC DNA]</scope>
    <source>
        <strain evidence="1 2">M05W1-28</strain>
    </source>
</reference>
<dbReference type="Proteomes" id="UP000282423">
    <property type="component" value="Unassembled WGS sequence"/>
</dbReference>
<name>A0A420W0R3_9SPHI</name>
<proteinExistence type="predicted"/>
<protein>
    <submittedName>
        <fullName evidence="1">Uncharacterized protein</fullName>
    </submittedName>
</protein>
<accession>A0A420W0R3</accession>
<evidence type="ECO:0000313" key="2">
    <source>
        <dbReference type="Proteomes" id="UP000282423"/>
    </source>
</evidence>
<comment type="caution">
    <text evidence="1">The sequence shown here is derived from an EMBL/GenBank/DDBJ whole genome shotgun (WGS) entry which is preliminary data.</text>
</comment>
<gene>
    <name evidence="1" type="ORF">D7322_08750</name>
</gene>
<dbReference type="AlphaFoldDB" id="A0A420W0R3"/>
<sequence>MYFLFATIKLHEQLANFNNHSTNGQNESLKSDYQKNTEFNIFSSYYETTKKIIKHDLMIFSITYC</sequence>
<organism evidence="1 2">
    <name type="scientific">Sphingobacterium puteale</name>
    <dbReference type="NCBI Taxonomy" id="2420510"/>
    <lineage>
        <taxon>Bacteria</taxon>
        <taxon>Pseudomonadati</taxon>
        <taxon>Bacteroidota</taxon>
        <taxon>Sphingobacteriia</taxon>
        <taxon>Sphingobacteriales</taxon>
        <taxon>Sphingobacteriaceae</taxon>
        <taxon>Sphingobacterium</taxon>
    </lineage>
</organism>
<dbReference type="EMBL" id="RBWS01000006">
    <property type="protein sequence ID" value="RKO72168.1"/>
    <property type="molecule type" value="Genomic_DNA"/>
</dbReference>
<evidence type="ECO:0000313" key="1">
    <source>
        <dbReference type="EMBL" id="RKO72168.1"/>
    </source>
</evidence>
<keyword evidence="2" id="KW-1185">Reference proteome</keyword>